<proteinExistence type="predicted"/>
<reference evidence="3 4" key="1">
    <citation type="journal article" date="2024" name="Insects">
        <title>An Improved Chromosome-Level Genome Assembly of the Firefly Pyrocoelia pectoralis.</title>
        <authorList>
            <person name="Fu X."/>
            <person name="Meyer-Rochow V.B."/>
            <person name="Ballantyne L."/>
            <person name="Zhu X."/>
        </authorList>
    </citation>
    <scope>NUCLEOTIDE SEQUENCE [LARGE SCALE GENOMIC DNA]</scope>
    <source>
        <strain evidence="3">XCY_ONT2</strain>
    </source>
</reference>
<organism evidence="3 4">
    <name type="scientific">Pyrocoelia pectoralis</name>
    <dbReference type="NCBI Taxonomy" id="417401"/>
    <lineage>
        <taxon>Eukaryota</taxon>
        <taxon>Metazoa</taxon>
        <taxon>Ecdysozoa</taxon>
        <taxon>Arthropoda</taxon>
        <taxon>Hexapoda</taxon>
        <taxon>Insecta</taxon>
        <taxon>Pterygota</taxon>
        <taxon>Neoptera</taxon>
        <taxon>Endopterygota</taxon>
        <taxon>Coleoptera</taxon>
        <taxon>Polyphaga</taxon>
        <taxon>Elateriformia</taxon>
        <taxon>Elateroidea</taxon>
        <taxon>Lampyridae</taxon>
        <taxon>Lampyrinae</taxon>
        <taxon>Pyrocoelia</taxon>
    </lineage>
</organism>
<dbReference type="PANTHER" id="PTHR14429">
    <property type="entry name" value="FIBROSIN FAMILY MEMBER"/>
    <property type="match status" value="1"/>
</dbReference>
<protein>
    <submittedName>
        <fullName evidence="3">Uncharacterized protein</fullName>
    </submittedName>
</protein>
<sequence>NKNYINSLTAECETKRYDYSISTTKQFIVLHVFRQPPSFSPTPPPANRPSVLLFSPVLPQLFTLHRHMLSTFITTLPCTTCTFVLPPPSQYLFPFSSFSHLNFPSPFPSLLSIPSSISSLVSYFSLTSFLLPPLLYPGVSLTLTSISHTFPGPSPIFPTVFTPTPPCPPPTSASSSLSLPKSWSGANSQLSPAPPRPTPPLHSSFPSPMFATPLPPPVTSANQADMLRRELDNRFLASQDRTLNIGPPPYLRAEMHQHQHHHTHVHQHTTSILPPPPPSASTLFPSPLVNIWIRHFIVKNMGLPGYPSYSSSLLSRINGPTPFVPPNHLPPFQTEEFLCPQPTPPPDPTKPKIVNQENGTPMHVRIAWEVYHHKERVERCSVKPDLLRTPPTYFHLVFHSHVTIIVPAKFNYAPPSNIRATHPGIFGSTGPHIGLSSTRSLERVAAYCTGISTGRNALPPNVTGLPPPAPWSLKPDPILEQREREETRGERKGEEKRLRDENLKKRNEENQQQERERERERREKERRELERRELERQQERERLLHQQRLAESTKQLGPSMLRDRSPLRNGTMDPNDIRVKEEPRIKEEDRYHPYVRQHPVLQHSLPHMLDRSRVLPPYPPPPTTHWPPSPAEHYYRTYDPLRYNPLMDAAMRAEEERVKLFSAYSHHAQFRPKDPGLLLTRQLRSRTSTADA</sequence>
<dbReference type="AlphaFoldDB" id="A0AAN7ZBM3"/>
<comment type="caution">
    <text evidence="3">The sequence shown here is derived from an EMBL/GenBank/DDBJ whole genome shotgun (WGS) entry which is preliminary data.</text>
</comment>
<evidence type="ECO:0000313" key="3">
    <source>
        <dbReference type="EMBL" id="KAK5637727.1"/>
    </source>
</evidence>
<feature type="non-terminal residue" evidence="3">
    <location>
        <position position="1"/>
    </location>
</feature>
<evidence type="ECO:0000256" key="1">
    <source>
        <dbReference type="ARBA" id="ARBA00022553"/>
    </source>
</evidence>
<feature type="region of interest" description="Disordered" evidence="2">
    <location>
        <begin position="452"/>
        <end position="575"/>
    </location>
</feature>
<feature type="region of interest" description="Disordered" evidence="2">
    <location>
        <begin position="167"/>
        <end position="208"/>
    </location>
</feature>
<dbReference type="Proteomes" id="UP001329430">
    <property type="component" value="Unassembled WGS sequence"/>
</dbReference>
<accession>A0AAN7ZBM3</accession>
<dbReference type="EMBL" id="JAVRBK010000233">
    <property type="protein sequence ID" value="KAK5637727.1"/>
    <property type="molecule type" value="Genomic_DNA"/>
</dbReference>
<dbReference type="InterPro" id="IPR023246">
    <property type="entry name" value="AUTS2"/>
</dbReference>
<evidence type="ECO:0000256" key="2">
    <source>
        <dbReference type="SAM" id="MobiDB-lite"/>
    </source>
</evidence>
<feature type="compositionally biased region" description="Low complexity" evidence="2">
    <location>
        <begin position="172"/>
        <end position="184"/>
    </location>
</feature>
<gene>
    <name evidence="3" type="ORF">RI129_000095</name>
</gene>
<feature type="compositionally biased region" description="Basic and acidic residues" evidence="2">
    <location>
        <begin position="477"/>
        <end position="544"/>
    </location>
</feature>
<keyword evidence="4" id="KW-1185">Reference proteome</keyword>
<keyword evidence="1" id="KW-0597">Phosphoprotein</keyword>
<evidence type="ECO:0000313" key="4">
    <source>
        <dbReference type="Proteomes" id="UP001329430"/>
    </source>
</evidence>
<dbReference type="PANTHER" id="PTHR14429:SF22">
    <property type="entry name" value="AGAP013055-PA"/>
    <property type="match status" value="1"/>
</dbReference>
<name>A0AAN7ZBM3_9COLE</name>